<dbReference type="EMBL" id="CP000816">
    <property type="protein sequence ID" value="ABU82130.1"/>
    <property type="molecule type" value="Genomic_DNA"/>
</dbReference>
<feature type="transmembrane region" description="Helical" evidence="1">
    <location>
        <begin position="56"/>
        <end position="77"/>
    </location>
</feature>
<gene>
    <name evidence="2" type="ordered locus">Igni_0950</name>
</gene>
<protein>
    <submittedName>
        <fullName evidence="2">Uncharacterized protein</fullName>
    </submittedName>
</protein>
<dbReference type="GeneID" id="5562299"/>
<dbReference type="AlphaFoldDB" id="A8AB28"/>
<organism evidence="2 3">
    <name type="scientific">Ignicoccus hospitalis (strain KIN4/I / DSM 18386 / JCM 14125)</name>
    <dbReference type="NCBI Taxonomy" id="453591"/>
    <lineage>
        <taxon>Archaea</taxon>
        <taxon>Thermoproteota</taxon>
        <taxon>Thermoprotei</taxon>
        <taxon>Desulfurococcales</taxon>
        <taxon>Desulfurococcaceae</taxon>
        <taxon>Ignicoccus</taxon>
    </lineage>
</organism>
<dbReference type="RefSeq" id="WP_012123094.1">
    <property type="nucleotide sequence ID" value="NC_009776.1"/>
</dbReference>
<dbReference type="HOGENOM" id="CLU_190408_0_0_2"/>
<evidence type="ECO:0000313" key="3">
    <source>
        <dbReference type="Proteomes" id="UP000000262"/>
    </source>
</evidence>
<dbReference type="NCBIfam" id="NF041797">
    <property type="entry name" value="Ced_CedA1"/>
    <property type="match status" value="1"/>
</dbReference>
<evidence type="ECO:0000313" key="2">
    <source>
        <dbReference type="EMBL" id="ABU82130.1"/>
    </source>
</evidence>
<feature type="transmembrane region" description="Helical" evidence="1">
    <location>
        <begin position="13"/>
        <end position="35"/>
    </location>
</feature>
<dbReference type="eggNOG" id="arCOG04068">
    <property type="taxonomic scope" value="Archaea"/>
</dbReference>
<evidence type="ECO:0000256" key="1">
    <source>
        <dbReference type="SAM" id="Phobius"/>
    </source>
</evidence>
<keyword evidence="3" id="KW-1185">Reference proteome</keyword>
<accession>A8AB28</accession>
<sequence>MNFEELVNTIQDWTLKITVVAWALVGLSWVLGWALRGAPVPLSRIKRLGHGIVEDAVIAALWLALGSAVFYLISVMAKNFLPQATIEVKPPVSAR</sequence>
<keyword evidence="1" id="KW-0812">Transmembrane</keyword>
<proteinExistence type="predicted"/>
<reference evidence="2 3" key="1">
    <citation type="journal article" date="2008" name="Genome Biol.">
        <title>A genomic analysis of the archaeal system Ignicoccus hospitalis-Nanoarchaeum equitans.</title>
        <authorList>
            <person name="Podar M."/>
            <person name="Anderson I."/>
            <person name="Makarova K.S."/>
            <person name="Elkins J.G."/>
            <person name="Ivanova N."/>
            <person name="Wall M.A."/>
            <person name="Lykidis A."/>
            <person name="Mavromatis K."/>
            <person name="Sun H."/>
            <person name="Hudson M.E."/>
            <person name="Chen W."/>
            <person name="Deciu C."/>
            <person name="Hutchison D."/>
            <person name="Eads J.R."/>
            <person name="Anderson A."/>
            <person name="Fernandes F."/>
            <person name="Szeto E."/>
            <person name="Lapidus A."/>
            <person name="Kyrpides N.C."/>
            <person name="Saier M.H.Jr."/>
            <person name="Richardson P.M."/>
            <person name="Rachel R."/>
            <person name="Huber H."/>
            <person name="Eisen J.A."/>
            <person name="Koonin E.V."/>
            <person name="Keller M."/>
            <person name="Stetter K.O."/>
        </authorList>
    </citation>
    <scope>NUCLEOTIDE SEQUENCE [LARGE SCALE GENOMIC DNA]</scope>
    <source>
        <strain evidence="3">KIN4/I / DSM 18386 / JCM 14125</strain>
    </source>
</reference>
<keyword evidence="1" id="KW-0472">Membrane</keyword>
<dbReference type="STRING" id="453591.Igni_0950"/>
<dbReference type="InterPro" id="IPR049689">
    <property type="entry name" value="CedA1_arc"/>
</dbReference>
<keyword evidence="1" id="KW-1133">Transmembrane helix</keyword>
<dbReference type="KEGG" id="iho:Igni_0950"/>
<dbReference type="Proteomes" id="UP000000262">
    <property type="component" value="Chromosome"/>
</dbReference>
<name>A8AB28_IGNH4</name>